<keyword evidence="2" id="KW-1185">Reference proteome</keyword>
<comment type="caution">
    <text evidence="1">The sequence shown here is derived from an EMBL/GenBank/DDBJ whole genome shotgun (WGS) entry which is preliminary data.</text>
</comment>
<proteinExistence type="predicted"/>
<name>X6LBI5_RETFI</name>
<protein>
    <submittedName>
        <fullName evidence="1">Uncharacterized protein</fullName>
    </submittedName>
</protein>
<organism evidence="1 2">
    <name type="scientific">Reticulomyxa filosa</name>
    <dbReference type="NCBI Taxonomy" id="46433"/>
    <lineage>
        <taxon>Eukaryota</taxon>
        <taxon>Sar</taxon>
        <taxon>Rhizaria</taxon>
        <taxon>Retaria</taxon>
        <taxon>Foraminifera</taxon>
        <taxon>Monothalamids</taxon>
        <taxon>Reticulomyxidae</taxon>
        <taxon>Reticulomyxa</taxon>
    </lineage>
</organism>
<evidence type="ECO:0000313" key="1">
    <source>
        <dbReference type="EMBL" id="ETN98496.1"/>
    </source>
</evidence>
<dbReference type="AlphaFoldDB" id="X6LBI5"/>
<dbReference type="EMBL" id="ASPP01046530">
    <property type="protein sequence ID" value="ETN98496.1"/>
    <property type="molecule type" value="Genomic_DNA"/>
</dbReference>
<evidence type="ECO:0000313" key="2">
    <source>
        <dbReference type="Proteomes" id="UP000023152"/>
    </source>
</evidence>
<sequence length="214" mass="24781">MHKTLKTNEKLYLRCESLVACDISVEIRATLYGQHQMDQQLRAVNDAMLQRIYHNNNNANDAGKDQNVIGDRDDGDVLLGGNANDNNNNNNNNNNDAISDEMWEDMNNLLETMIYCHIALVGIAMDFNSAQWLDQLTTLQQTLFDYLEQDIFFEQKFQHLLPKKKKDALTFVLPALMESRTLLGIYFCHLRNLLAYYSFFCGFCHNSFILTNFF</sequence>
<reference evidence="1 2" key="1">
    <citation type="journal article" date="2013" name="Curr. Biol.">
        <title>The Genome of the Foraminiferan Reticulomyxa filosa.</title>
        <authorList>
            <person name="Glockner G."/>
            <person name="Hulsmann N."/>
            <person name="Schleicher M."/>
            <person name="Noegel A.A."/>
            <person name="Eichinger L."/>
            <person name="Gallinger C."/>
            <person name="Pawlowski J."/>
            <person name="Sierra R."/>
            <person name="Euteneuer U."/>
            <person name="Pillet L."/>
            <person name="Moustafa A."/>
            <person name="Platzer M."/>
            <person name="Groth M."/>
            <person name="Szafranski K."/>
            <person name="Schliwa M."/>
        </authorList>
    </citation>
    <scope>NUCLEOTIDE SEQUENCE [LARGE SCALE GENOMIC DNA]</scope>
</reference>
<gene>
    <name evidence="1" type="ORF">RFI_39000</name>
</gene>
<dbReference type="Proteomes" id="UP000023152">
    <property type="component" value="Unassembled WGS sequence"/>
</dbReference>
<accession>X6LBI5</accession>